<accession>A0A1I2I9U9</accession>
<feature type="region of interest" description="Disordered" evidence="1">
    <location>
        <begin position="154"/>
        <end position="177"/>
    </location>
</feature>
<feature type="signal peptide" evidence="2">
    <location>
        <begin position="1"/>
        <end position="23"/>
    </location>
</feature>
<keyword evidence="4" id="KW-1185">Reference proteome</keyword>
<feature type="chain" id="PRO_5011612334" description="Outer membrane protein beta-barrel domain-containing protein" evidence="2">
    <location>
        <begin position="24"/>
        <end position="371"/>
    </location>
</feature>
<evidence type="ECO:0000313" key="4">
    <source>
        <dbReference type="Proteomes" id="UP000199400"/>
    </source>
</evidence>
<dbReference type="EMBL" id="FOMX01000058">
    <property type="protein sequence ID" value="SFF38453.1"/>
    <property type="molecule type" value="Genomic_DNA"/>
</dbReference>
<evidence type="ECO:0000256" key="2">
    <source>
        <dbReference type="SAM" id="SignalP"/>
    </source>
</evidence>
<reference evidence="4" key="1">
    <citation type="submission" date="2016-10" db="EMBL/GenBank/DDBJ databases">
        <authorList>
            <person name="Varghese N."/>
            <person name="Submissions S."/>
        </authorList>
    </citation>
    <scope>NUCLEOTIDE SEQUENCE [LARGE SCALE GENOMIC DNA]</scope>
    <source>
        <strain evidence="4">ATCC 25963</strain>
    </source>
</reference>
<dbReference type="STRING" id="54.SAMN02745121_08512"/>
<protein>
    <recommendedName>
        <fullName evidence="5">Outer membrane protein beta-barrel domain-containing protein</fullName>
    </recommendedName>
</protein>
<proteinExistence type="predicted"/>
<keyword evidence="2" id="KW-0732">Signal</keyword>
<gene>
    <name evidence="3" type="ORF">SAMN02745121_08512</name>
</gene>
<evidence type="ECO:0000256" key="1">
    <source>
        <dbReference type="SAM" id="MobiDB-lite"/>
    </source>
</evidence>
<dbReference type="Proteomes" id="UP000199400">
    <property type="component" value="Unassembled WGS sequence"/>
</dbReference>
<dbReference type="AlphaFoldDB" id="A0A1I2I9U9"/>
<name>A0A1I2I9U9_9BACT</name>
<dbReference type="RefSeq" id="WP_143141449.1">
    <property type="nucleotide sequence ID" value="NZ_FOMX01000058.1"/>
</dbReference>
<sequence>MHRVVAAALVVSSSSLPIVTALAALLAVQVPDPASARLVWDAPKDCPGREDLLAAIERRLGRAFAGEVEVEARVTHHAEAPRFRLTMRVGPRGRAAPRSLTSGRCAALVDAAALLVAAAVSPGEAAATEVQPGADRAQPVGDAANEVAEVEVQAEAVEPEPRAEQAPELPPTPAEPEVWEPMVVSSETPLEAPRRARRRLGGTLRLQGGPELGALPGVSGAAMVVGGLLWRRARLELRGTFLSPRTEVRPEGSLRAFAGMGAVLGCGRLGPRRIEIPLCGGLELGGVRGTATRAAGARGTTGYWLALVASAGVAVAVHPRVRLGAALEGVVGLLVPSFELRDPGPDLPLFTSSRISGRLLFTVELHFRDPR</sequence>
<organism evidence="3 4">
    <name type="scientific">Nannocystis exedens</name>
    <dbReference type="NCBI Taxonomy" id="54"/>
    <lineage>
        <taxon>Bacteria</taxon>
        <taxon>Pseudomonadati</taxon>
        <taxon>Myxococcota</taxon>
        <taxon>Polyangia</taxon>
        <taxon>Nannocystales</taxon>
        <taxon>Nannocystaceae</taxon>
        <taxon>Nannocystis</taxon>
    </lineage>
</organism>
<evidence type="ECO:0008006" key="5">
    <source>
        <dbReference type="Google" id="ProtNLM"/>
    </source>
</evidence>
<evidence type="ECO:0000313" key="3">
    <source>
        <dbReference type="EMBL" id="SFF38453.1"/>
    </source>
</evidence>